<dbReference type="InterPro" id="IPR004881">
    <property type="entry name" value="Ribosome_biogen_GTPase_RsgA"/>
</dbReference>
<feature type="binding site" evidence="10">
    <location>
        <position position="285"/>
    </location>
    <ligand>
        <name>Zn(2+)</name>
        <dbReference type="ChEBI" id="CHEBI:29105"/>
    </ligand>
</feature>
<name>A0ABS6FYK5_9FIRM</name>
<keyword evidence="9 10" id="KW-0342">GTP-binding</keyword>
<gene>
    <name evidence="10 13" type="primary">rsgA</name>
    <name evidence="13" type="ORF">KQI88_02775</name>
</gene>
<feature type="binding site" evidence="10">
    <location>
        <begin position="152"/>
        <end position="155"/>
    </location>
    <ligand>
        <name>GTP</name>
        <dbReference type="ChEBI" id="CHEBI:37565"/>
    </ligand>
</feature>
<feature type="binding site" evidence="10">
    <location>
        <position position="292"/>
    </location>
    <ligand>
        <name>Zn(2+)</name>
        <dbReference type="ChEBI" id="CHEBI:29105"/>
    </ligand>
</feature>
<keyword evidence="8 10" id="KW-0694">RNA-binding</keyword>
<keyword evidence="14" id="KW-1185">Reference proteome</keyword>
<dbReference type="EC" id="3.6.1.-" evidence="10"/>
<dbReference type="InterPro" id="IPR030378">
    <property type="entry name" value="G_CP_dom"/>
</dbReference>
<dbReference type="PROSITE" id="PS50936">
    <property type="entry name" value="ENGC_GTPASE"/>
    <property type="match status" value="1"/>
</dbReference>
<evidence type="ECO:0000256" key="3">
    <source>
        <dbReference type="ARBA" id="ARBA00022723"/>
    </source>
</evidence>
<dbReference type="EMBL" id="JAHLQK010000001">
    <property type="protein sequence ID" value="MBU5675338.1"/>
    <property type="molecule type" value="Genomic_DNA"/>
</dbReference>
<feature type="domain" description="EngC GTPase" evidence="11">
    <location>
        <begin position="113"/>
        <end position="260"/>
    </location>
</feature>
<evidence type="ECO:0000256" key="6">
    <source>
        <dbReference type="ARBA" id="ARBA00022801"/>
    </source>
</evidence>
<comment type="cofactor">
    <cofactor evidence="10">
        <name>Zn(2+)</name>
        <dbReference type="ChEBI" id="CHEBI:29105"/>
    </cofactor>
    <text evidence="10">Binds 1 zinc ion per subunit.</text>
</comment>
<keyword evidence="6 10" id="KW-0378">Hydrolase</keyword>
<dbReference type="RefSeq" id="WP_216414826.1">
    <property type="nucleotide sequence ID" value="NZ_JAHLQK010000001.1"/>
</dbReference>
<dbReference type="InterPro" id="IPR010914">
    <property type="entry name" value="RsgA_GTPase_dom"/>
</dbReference>
<feature type="binding site" evidence="10">
    <location>
        <position position="290"/>
    </location>
    <ligand>
        <name>Zn(2+)</name>
        <dbReference type="ChEBI" id="CHEBI:29105"/>
    </ligand>
</feature>
<evidence type="ECO:0000259" key="11">
    <source>
        <dbReference type="PROSITE" id="PS50936"/>
    </source>
</evidence>
<evidence type="ECO:0000256" key="4">
    <source>
        <dbReference type="ARBA" id="ARBA00022730"/>
    </source>
</evidence>
<comment type="function">
    <text evidence="10">One of several proteins that assist in the late maturation steps of the functional core of the 30S ribosomal subunit. Helps release RbfA from mature subunits. May play a role in the assembly of ribosomal proteins into the subunit. Circularly permuted GTPase that catalyzes slow GTP hydrolysis, GTPase activity is stimulated by the 30S ribosomal subunit.</text>
</comment>
<keyword evidence="4 10" id="KW-0699">rRNA-binding</keyword>
<keyword evidence="2 10" id="KW-0690">Ribosome biogenesis</keyword>
<evidence type="ECO:0000256" key="1">
    <source>
        <dbReference type="ARBA" id="ARBA00022490"/>
    </source>
</evidence>
<evidence type="ECO:0000256" key="10">
    <source>
        <dbReference type="HAMAP-Rule" id="MF_01820"/>
    </source>
</evidence>
<accession>A0ABS6FYK5</accession>
<comment type="caution">
    <text evidence="13">The sequence shown here is derived from an EMBL/GenBank/DDBJ whole genome shotgun (WGS) entry which is preliminary data.</text>
</comment>
<dbReference type="Proteomes" id="UP000779508">
    <property type="component" value="Unassembled WGS sequence"/>
</dbReference>
<keyword evidence="5 10" id="KW-0547">Nucleotide-binding</keyword>
<evidence type="ECO:0000256" key="7">
    <source>
        <dbReference type="ARBA" id="ARBA00022833"/>
    </source>
</evidence>
<reference evidence="13 14" key="1">
    <citation type="submission" date="2021-06" db="EMBL/GenBank/DDBJ databases">
        <authorList>
            <person name="Sun Q."/>
            <person name="Li D."/>
        </authorList>
    </citation>
    <scope>NUCLEOTIDE SEQUENCE [LARGE SCALE GENOMIC DNA]</scope>
    <source>
        <strain evidence="13 14">MSJ-5</strain>
    </source>
</reference>
<dbReference type="PANTHER" id="PTHR32120:SF10">
    <property type="entry name" value="SMALL RIBOSOMAL SUBUNIT BIOGENESIS GTPASE RSGA"/>
    <property type="match status" value="1"/>
</dbReference>
<dbReference type="Pfam" id="PF03193">
    <property type="entry name" value="RsgA_GTPase"/>
    <property type="match status" value="1"/>
</dbReference>
<evidence type="ECO:0000256" key="8">
    <source>
        <dbReference type="ARBA" id="ARBA00022884"/>
    </source>
</evidence>
<evidence type="ECO:0000256" key="9">
    <source>
        <dbReference type="ARBA" id="ARBA00023134"/>
    </source>
</evidence>
<dbReference type="CDD" id="cd01854">
    <property type="entry name" value="YjeQ_EngC"/>
    <property type="match status" value="1"/>
</dbReference>
<evidence type="ECO:0000313" key="14">
    <source>
        <dbReference type="Proteomes" id="UP000779508"/>
    </source>
</evidence>
<comment type="subunit">
    <text evidence="10">Monomer. Associates with 30S ribosomal subunit, binds 16S rRNA.</text>
</comment>
<protein>
    <recommendedName>
        <fullName evidence="10">Small ribosomal subunit biogenesis GTPase RsgA</fullName>
        <ecNumber evidence="10">3.6.1.-</ecNumber>
    </recommendedName>
</protein>
<organism evidence="13 14">
    <name type="scientific">Alkaliphilus flagellatus</name>
    <dbReference type="NCBI Taxonomy" id="2841507"/>
    <lineage>
        <taxon>Bacteria</taxon>
        <taxon>Bacillati</taxon>
        <taxon>Bacillota</taxon>
        <taxon>Clostridia</taxon>
        <taxon>Peptostreptococcales</taxon>
        <taxon>Natronincolaceae</taxon>
        <taxon>Alkaliphilus</taxon>
    </lineage>
</organism>
<evidence type="ECO:0000256" key="5">
    <source>
        <dbReference type="ARBA" id="ARBA00022741"/>
    </source>
</evidence>
<evidence type="ECO:0000313" key="13">
    <source>
        <dbReference type="EMBL" id="MBU5675338.1"/>
    </source>
</evidence>
<evidence type="ECO:0000259" key="12">
    <source>
        <dbReference type="PROSITE" id="PS51721"/>
    </source>
</evidence>
<keyword evidence="7 10" id="KW-0862">Zinc</keyword>
<keyword evidence="1 10" id="KW-0963">Cytoplasm</keyword>
<feature type="domain" description="CP-type G" evidence="12">
    <location>
        <begin position="104"/>
        <end position="262"/>
    </location>
</feature>
<keyword evidence="3 10" id="KW-0479">Metal-binding</keyword>
<proteinExistence type="inferred from homology"/>
<dbReference type="NCBIfam" id="TIGR00157">
    <property type="entry name" value="ribosome small subunit-dependent GTPase A"/>
    <property type="match status" value="1"/>
</dbReference>
<dbReference type="PROSITE" id="PS51721">
    <property type="entry name" value="G_CP"/>
    <property type="match status" value="1"/>
</dbReference>
<evidence type="ECO:0000256" key="2">
    <source>
        <dbReference type="ARBA" id="ARBA00022517"/>
    </source>
</evidence>
<feature type="binding site" evidence="10">
    <location>
        <begin position="204"/>
        <end position="212"/>
    </location>
    <ligand>
        <name>GTP</name>
        <dbReference type="ChEBI" id="CHEBI:37565"/>
    </ligand>
</feature>
<comment type="subcellular location">
    <subcellularLocation>
        <location evidence="10">Cytoplasm</location>
    </subcellularLocation>
</comment>
<comment type="similarity">
    <text evidence="10">Belongs to the TRAFAC class YlqF/YawG GTPase family. RsgA subfamily.</text>
</comment>
<sequence>MNNKKIESYGYTDFYKRQVEELTTSDRSLIPARVIEVHREQYKIATEFGEKTARLKGSLFYNGEFNNEYPVVGDFVLVQQNLYGEDVIYHVLKRKSKFSRIDSFNEIEQVIATNFDYVFVMTSLNHDFNIRRLERYLTIAWQSGAMPIIILTKIDLCKDYVIQKSQIEQIAAEVHIIAVSSYTGEGLDEVREYIKPFQTIVFLGSSGVGKSSLVNAIAGEEIMKVNSIREDDSKGRHTTTHRQLVMLGNGTMIIDTPGMRELGMWDVSEGLDTTFTDIEELSRNCKFADCNHENEPGCAVKKALANGDLTSERWKNYIKLKKEAKFAEWKESVGTRLKKKAHHKNIAKFQREYYKNKK</sequence>
<dbReference type="PANTHER" id="PTHR32120">
    <property type="entry name" value="SMALL RIBOSOMAL SUBUNIT BIOGENESIS GTPASE RSGA"/>
    <property type="match status" value="1"/>
</dbReference>
<dbReference type="HAMAP" id="MF_01820">
    <property type="entry name" value="GTPase_RsgA"/>
    <property type="match status" value="1"/>
</dbReference>
<feature type="binding site" evidence="10">
    <location>
        <position position="298"/>
    </location>
    <ligand>
        <name>Zn(2+)</name>
        <dbReference type="ChEBI" id="CHEBI:29105"/>
    </ligand>
</feature>